<evidence type="ECO:0000313" key="3">
    <source>
        <dbReference type="EMBL" id="NNU79656.1"/>
    </source>
</evidence>
<dbReference type="CDD" id="cd00487">
    <property type="entry name" value="Pep_deformylase"/>
    <property type="match status" value="1"/>
</dbReference>
<dbReference type="SUPFAM" id="SSF56420">
    <property type="entry name" value="Peptide deformylase"/>
    <property type="match status" value="1"/>
</dbReference>
<dbReference type="PANTHER" id="PTHR10458">
    <property type="entry name" value="PEPTIDE DEFORMYLASE"/>
    <property type="match status" value="1"/>
</dbReference>
<proteinExistence type="inferred from homology"/>
<dbReference type="AlphaFoldDB" id="A0A849KZ20"/>
<dbReference type="GO" id="GO:0042586">
    <property type="term" value="F:peptide deformylase activity"/>
    <property type="evidence" value="ECO:0007669"/>
    <property type="project" value="InterPro"/>
</dbReference>
<dbReference type="EMBL" id="JABFBC010000001">
    <property type="protein sequence ID" value="NNU79656.1"/>
    <property type="molecule type" value="Genomic_DNA"/>
</dbReference>
<dbReference type="Gene3D" id="3.90.45.10">
    <property type="entry name" value="Peptide deformylase"/>
    <property type="match status" value="1"/>
</dbReference>
<dbReference type="PRINTS" id="PR01576">
    <property type="entry name" value="PDEFORMYLASE"/>
</dbReference>
<accession>A0A849KZ20</accession>
<keyword evidence="4" id="KW-1185">Reference proteome</keyword>
<comment type="caution">
    <text evidence="2">Lacks conserved residue(s) required for the propagation of feature annotation.</text>
</comment>
<gene>
    <name evidence="3" type="primary">def</name>
    <name evidence="3" type="ORF">HMH01_04300</name>
</gene>
<organism evidence="3 4">
    <name type="scientific">Halovulum dunhuangense</name>
    <dbReference type="NCBI Taxonomy" id="1505036"/>
    <lineage>
        <taxon>Bacteria</taxon>
        <taxon>Pseudomonadati</taxon>
        <taxon>Pseudomonadota</taxon>
        <taxon>Alphaproteobacteria</taxon>
        <taxon>Rhodobacterales</taxon>
        <taxon>Paracoccaceae</taxon>
        <taxon>Halovulum</taxon>
    </lineage>
</organism>
<keyword evidence="3" id="KW-0378">Hydrolase</keyword>
<evidence type="ECO:0000256" key="1">
    <source>
        <dbReference type="ARBA" id="ARBA00010759"/>
    </source>
</evidence>
<dbReference type="InterPro" id="IPR036821">
    <property type="entry name" value="Peptide_deformylase_sf"/>
</dbReference>
<sequence length="170" mass="19127">MPRPFLMYPDRRLMGVAAPVMSVDDTLRALWDEMLEAMYAMPGVGLAAPQIGVALRAIVVDASDGARTPLRMANPEIVHASGQMRTHLEGSPNIPGLWAEVDRPRAVTVAYLDEGGQRAERDLVGLWATSVQHQIDHLEGRLFIDRLKPVKRRMLVEKHLKAMKKRERMR</sequence>
<dbReference type="PANTHER" id="PTHR10458:SF22">
    <property type="entry name" value="PEPTIDE DEFORMYLASE"/>
    <property type="match status" value="1"/>
</dbReference>
<name>A0A849KZ20_9RHOB</name>
<dbReference type="PIRSF" id="PIRSF004749">
    <property type="entry name" value="Pep_def"/>
    <property type="match status" value="1"/>
</dbReference>
<dbReference type="HAMAP" id="MF_00163">
    <property type="entry name" value="Pep_deformylase"/>
    <property type="match status" value="1"/>
</dbReference>
<evidence type="ECO:0000256" key="2">
    <source>
        <dbReference type="HAMAP-Rule" id="MF_00163"/>
    </source>
</evidence>
<reference evidence="3 4" key="1">
    <citation type="submission" date="2020-05" db="EMBL/GenBank/DDBJ databases">
        <title>Gimesia benthica sp. nov., a novel planctomycete isolated from a deep-sea water sample of the Northwest Indian Ocean.</title>
        <authorList>
            <person name="Wang J."/>
            <person name="Ruan C."/>
            <person name="Song L."/>
            <person name="Zhu Y."/>
            <person name="Li A."/>
            <person name="Zheng X."/>
            <person name="Wang L."/>
            <person name="Lu Z."/>
            <person name="Huang Y."/>
            <person name="Du W."/>
            <person name="Zhou Y."/>
            <person name="Huang L."/>
            <person name="Dai X."/>
        </authorList>
    </citation>
    <scope>NUCLEOTIDE SEQUENCE [LARGE SCALE GENOMIC DNA]</scope>
    <source>
        <strain evidence="3 4">YYQ-30</strain>
    </source>
</reference>
<dbReference type="Pfam" id="PF01327">
    <property type="entry name" value="Pep_deformylase"/>
    <property type="match status" value="1"/>
</dbReference>
<protein>
    <recommendedName>
        <fullName evidence="2">Peptide deformylase-like</fullName>
    </recommendedName>
    <alternativeName>
        <fullName evidence="2">Polypeptide deformylase-like</fullName>
    </alternativeName>
</protein>
<comment type="caution">
    <text evidence="3">The sequence shown here is derived from an EMBL/GenBank/DDBJ whole genome shotgun (WGS) entry which is preliminary data.</text>
</comment>
<dbReference type="NCBIfam" id="NF001159">
    <property type="entry name" value="PRK00150.1-3"/>
    <property type="match status" value="1"/>
</dbReference>
<dbReference type="Proteomes" id="UP000572377">
    <property type="component" value="Unassembled WGS sequence"/>
</dbReference>
<evidence type="ECO:0000313" key="4">
    <source>
        <dbReference type="Proteomes" id="UP000572377"/>
    </source>
</evidence>
<dbReference type="NCBIfam" id="TIGR00079">
    <property type="entry name" value="pept_deformyl"/>
    <property type="match status" value="1"/>
</dbReference>
<comment type="similarity">
    <text evidence="1 2">Belongs to the polypeptide deformylase family.</text>
</comment>
<dbReference type="InterPro" id="IPR023635">
    <property type="entry name" value="Peptide_deformylase"/>
</dbReference>
<dbReference type="RefSeq" id="WP_171322808.1">
    <property type="nucleotide sequence ID" value="NZ_JABFBC010000001.1"/>
</dbReference>